<protein>
    <recommendedName>
        <fullName evidence="2">N-acetylmuramoyl-L-alanine amidase</fullName>
        <ecNumber evidence="2">3.5.1.28</ecNumber>
    </recommendedName>
</protein>
<evidence type="ECO:0000256" key="2">
    <source>
        <dbReference type="ARBA" id="ARBA00011901"/>
    </source>
</evidence>
<evidence type="ECO:0000256" key="3">
    <source>
        <dbReference type="ARBA" id="ARBA00022801"/>
    </source>
</evidence>
<dbReference type="OrthoDB" id="9794294at2"/>
<dbReference type="Proteomes" id="UP000214688">
    <property type="component" value="Chromosome"/>
</dbReference>
<dbReference type="AlphaFoldDB" id="A0A223CXP7"/>
<dbReference type="Pfam" id="PF00395">
    <property type="entry name" value="SLH"/>
    <property type="match status" value="1"/>
</dbReference>
<dbReference type="InterPro" id="IPR051206">
    <property type="entry name" value="NAMLAA_amidase_2"/>
</dbReference>
<evidence type="ECO:0000256" key="1">
    <source>
        <dbReference type="ARBA" id="ARBA00001561"/>
    </source>
</evidence>
<dbReference type="GO" id="GO:0009254">
    <property type="term" value="P:peptidoglycan turnover"/>
    <property type="evidence" value="ECO:0007669"/>
    <property type="project" value="TreeGrafter"/>
</dbReference>
<evidence type="ECO:0000256" key="4">
    <source>
        <dbReference type="ARBA" id="ARBA00023316"/>
    </source>
</evidence>
<dbReference type="SUPFAM" id="SSF55846">
    <property type="entry name" value="N-acetylmuramoyl-L-alanine amidase-like"/>
    <property type="match status" value="1"/>
</dbReference>
<dbReference type="GO" id="GO:0008745">
    <property type="term" value="F:N-acetylmuramoyl-L-alanine amidase activity"/>
    <property type="evidence" value="ECO:0007669"/>
    <property type="project" value="UniProtKB-EC"/>
</dbReference>
<keyword evidence="4" id="KW-0961">Cell wall biogenesis/degradation</keyword>
<dbReference type="PANTHER" id="PTHR30417">
    <property type="entry name" value="N-ACETYLMURAMOYL-L-ALANINE AMIDASE AMID"/>
    <property type="match status" value="1"/>
</dbReference>
<dbReference type="EMBL" id="CP022657">
    <property type="protein sequence ID" value="ASS74088.1"/>
    <property type="molecule type" value="Genomic_DNA"/>
</dbReference>
<accession>A0A223CXP7</accession>
<dbReference type="EC" id="3.5.1.28" evidence="2"/>
<evidence type="ECO:0000313" key="8">
    <source>
        <dbReference type="Proteomes" id="UP000214688"/>
    </source>
</evidence>
<dbReference type="InterPro" id="IPR036505">
    <property type="entry name" value="Amidase/PGRP_sf"/>
</dbReference>
<dbReference type="PANTHER" id="PTHR30417:SF1">
    <property type="entry name" value="N-ACETYLMURAMOYL-L-ALANINE AMIDASE AMID"/>
    <property type="match status" value="1"/>
</dbReference>
<dbReference type="KEGG" id="tab:CIG75_03195"/>
<dbReference type="InterPro" id="IPR002502">
    <property type="entry name" value="Amidase_domain"/>
</dbReference>
<evidence type="ECO:0000256" key="5">
    <source>
        <dbReference type="SAM" id="MobiDB-lite"/>
    </source>
</evidence>
<feature type="domain" description="SLH" evidence="6">
    <location>
        <begin position="186"/>
        <end position="247"/>
    </location>
</feature>
<dbReference type="RefSeq" id="WP_094235347.1">
    <property type="nucleotide sequence ID" value="NZ_CP022657.1"/>
</dbReference>
<dbReference type="Gene3D" id="3.40.80.10">
    <property type="entry name" value="Peptidoglycan recognition protein-like"/>
    <property type="match status" value="1"/>
</dbReference>
<dbReference type="CDD" id="cd06583">
    <property type="entry name" value="PGRP"/>
    <property type="match status" value="1"/>
</dbReference>
<dbReference type="GO" id="GO:0009253">
    <property type="term" value="P:peptidoglycan catabolic process"/>
    <property type="evidence" value="ECO:0007669"/>
    <property type="project" value="InterPro"/>
</dbReference>
<gene>
    <name evidence="7" type="ORF">CIG75_03195</name>
</gene>
<dbReference type="Pfam" id="PF01510">
    <property type="entry name" value="Amidase_2"/>
    <property type="match status" value="1"/>
</dbReference>
<feature type="region of interest" description="Disordered" evidence="5">
    <location>
        <begin position="174"/>
        <end position="193"/>
    </location>
</feature>
<dbReference type="InterPro" id="IPR001119">
    <property type="entry name" value="SLH_dom"/>
</dbReference>
<proteinExistence type="predicted"/>
<organism evidence="7 8">
    <name type="scientific">Tumebacillus algifaecis</name>
    <dbReference type="NCBI Taxonomy" id="1214604"/>
    <lineage>
        <taxon>Bacteria</taxon>
        <taxon>Bacillati</taxon>
        <taxon>Bacillota</taxon>
        <taxon>Bacilli</taxon>
        <taxon>Bacillales</taxon>
        <taxon>Alicyclobacillaceae</taxon>
        <taxon>Tumebacillus</taxon>
    </lineage>
</organism>
<evidence type="ECO:0000259" key="6">
    <source>
        <dbReference type="PROSITE" id="PS51272"/>
    </source>
</evidence>
<dbReference type="GO" id="GO:0071555">
    <property type="term" value="P:cell wall organization"/>
    <property type="evidence" value="ECO:0007669"/>
    <property type="project" value="UniProtKB-KW"/>
</dbReference>
<evidence type="ECO:0000313" key="7">
    <source>
        <dbReference type="EMBL" id="ASS74088.1"/>
    </source>
</evidence>
<sequence length="247" mass="27316">MNIIDLLLTNPDARSRRAITPKGVVLHWVANPGSTARNNRDYFQNGVSAAKQNWASAHYVIDDRETVRCIPEMEMAYHVGATSYNQAALKQFATTYPNDCLIGIELCHADWTGTFGTGTWSQAVELVADILRRYKLPVSAIVRHYDITGKECPRVMVRDPAVFTAFKADVERLLNPPSAPPKQPKSPGPAPDVSGDHFAAEAVAWAYKHKISAGIDSQKNFAPDRPVTRAEMIVLLKRTFDLLQGGE</sequence>
<dbReference type="SMART" id="SM00644">
    <property type="entry name" value="Ami_2"/>
    <property type="match status" value="1"/>
</dbReference>
<keyword evidence="3" id="KW-0378">Hydrolase</keyword>
<name>A0A223CXP7_9BACL</name>
<reference evidence="7 8" key="1">
    <citation type="journal article" date="2015" name="Int. J. Syst. Evol. Microbiol.">
        <title>Tumebacillus algifaecis sp. nov., isolated from decomposing algal scum.</title>
        <authorList>
            <person name="Wu Y.F."/>
            <person name="Zhang B."/>
            <person name="Xing P."/>
            <person name="Wu Q.L."/>
            <person name="Liu S.J."/>
        </authorList>
    </citation>
    <scope>NUCLEOTIDE SEQUENCE [LARGE SCALE GENOMIC DNA]</scope>
    <source>
        <strain evidence="7 8">THMBR28</strain>
    </source>
</reference>
<feature type="compositionally biased region" description="Pro residues" evidence="5">
    <location>
        <begin position="177"/>
        <end position="190"/>
    </location>
</feature>
<comment type="catalytic activity">
    <reaction evidence="1">
        <text>Hydrolyzes the link between N-acetylmuramoyl residues and L-amino acid residues in certain cell-wall glycopeptides.</text>
        <dbReference type="EC" id="3.5.1.28"/>
    </reaction>
</comment>
<dbReference type="PROSITE" id="PS51272">
    <property type="entry name" value="SLH"/>
    <property type="match status" value="1"/>
</dbReference>
<keyword evidence="8" id="KW-1185">Reference proteome</keyword>